<feature type="compositionally biased region" description="Basic and acidic residues" evidence="1">
    <location>
        <begin position="1"/>
        <end position="12"/>
    </location>
</feature>
<feature type="region of interest" description="Disordered" evidence="1">
    <location>
        <begin position="1"/>
        <end position="64"/>
    </location>
</feature>
<sequence length="135" mass="15039">MRMKSEEGRESESLMSKRAQRENLRLSWQAAAGPDKITADKGGKEEKGNEEAEVEEGGEGIRGALEEHTAVDSAAPFTVGAVNPIMPTVWPMKAHKQYILTNRYYSPPTPTVYIYRNIYTLPAYTQTHTCEDSSS</sequence>
<proteinExistence type="predicted"/>
<reference evidence="2" key="1">
    <citation type="submission" date="2023-08" db="EMBL/GenBank/DDBJ databases">
        <authorList>
            <person name="Alioto T."/>
            <person name="Alioto T."/>
            <person name="Gomez Garrido J."/>
        </authorList>
    </citation>
    <scope>NUCLEOTIDE SEQUENCE</scope>
</reference>
<name>A0AAV1HN64_XYRNO</name>
<organism evidence="2 3">
    <name type="scientific">Xyrichtys novacula</name>
    <name type="common">Pearly razorfish</name>
    <name type="synonym">Hemipteronotus novacula</name>
    <dbReference type="NCBI Taxonomy" id="13765"/>
    <lineage>
        <taxon>Eukaryota</taxon>
        <taxon>Metazoa</taxon>
        <taxon>Chordata</taxon>
        <taxon>Craniata</taxon>
        <taxon>Vertebrata</taxon>
        <taxon>Euteleostomi</taxon>
        <taxon>Actinopterygii</taxon>
        <taxon>Neopterygii</taxon>
        <taxon>Teleostei</taxon>
        <taxon>Neoteleostei</taxon>
        <taxon>Acanthomorphata</taxon>
        <taxon>Eupercaria</taxon>
        <taxon>Labriformes</taxon>
        <taxon>Labridae</taxon>
        <taxon>Xyrichtys</taxon>
    </lineage>
</organism>
<evidence type="ECO:0000256" key="1">
    <source>
        <dbReference type="SAM" id="MobiDB-lite"/>
    </source>
</evidence>
<protein>
    <submittedName>
        <fullName evidence="2">Uncharacterized protein</fullName>
    </submittedName>
</protein>
<feature type="compositionally biased region" description="Basic and acidic residues" evidence="1">
    <location>
        <begin position="37"/>
        <end position="50"/>
    </location>
</feature>
<dbReference type="EMBL" id="OY660886">
    <property type="protein sequence ID" value="CAJ1086624.1"/>
    <property type="molecule type" value="Genomic_DNA"/>
</dbReference>
<evidence type="ECO:0000313" key="3">
    <source>
        <dbReference type="Proteomes" id="UP001178508"/>
    </source>
</evidence>
<evidence type="ECO:0000313" key="2">
    <source>
        <dbReference type="EMBL" id="CAJ1086624.1"/>
    </source>
</evidence>
<gene>
    <name evidence="2" type="ORF">XNOV1_A038980</name>
</gene>
<accession>A0AAV1HN64</accession>
<dbReference type="AlphaFoldDB" id="A0AAV1HN64"/>
<dbReference type="Proteomes" id="UP001178508">
    <property type="component" value="Chromosome 23"/>
</dbReference>
<keyword evidence="3" id="KW-1185">Reference proteome</keyword>